<dbReference type="OrthoDB" id="2304451at2"/>
<organism evidence="1 2">
    <name type="scientific">Latilactobacillus sakei subsp. sakei (strain 23K)</name>
    <name type="common">Lactobacillus sakei subsp. sakei</name>
    <dbReference type="NCBI Taxonomy" id="314315"/>
    <lineage>
        <taxon>Bacteria</taxon>
        <taxon>Bacillati</taxon>
        <taxon>Bacillota</taxon>
        <taxon>Bacilli</taxon>
        <taxon>Lactobacillales</taxon>
        <taxon>Lactobacillaceae</taxon>
        <taxon>Latilactobacillus</taxon>
    </lineage>
</organism>
<evidence type="ECO:0000313" key="1">
    <source>
        <dbReference type="EMBL" id="CAI54895.1"/>
    </source>
</evidence>
<dbReference type="EMBL" id="CR936503">
    <property type="protein sequence ID" value="CAI54895.1"/>
    <property type="molecule type" value="Genomic_DNA"/>
</dbReference>
<sequence>MPLEVTLTQQADTELRKQVYSIITEAIEKARRDSDLDKPFLKKGATAKWLEVDPKTITKMVAEGLTCHYTAGVQLFSKQEVKQFILDHGL</sequence>
<dbReference type="Proteomes" id="UP000002707">
    <property type="component" value="Chromosome"/>
</dbReference>
<dbReference type="eggNOG" id="ENOG5032NA3">
    <property type="taxonomic scope" value="Bacteria"/>
</dbReference>
<proteinExistence type="predicted"/>
<dbReference type="RefSeq" id="WP_011374300.1">
    <property type="nucleotide sequence ID" value="NC_007576.1"/>
</dbReference>
<reference evidence="2" key="1">
    <citation type="journal article" date="2005" name="Nat. Biotechnol.">
        <title>The complete genome sequence of the meat-borne lactic acid bacterium Lactobacillus sakei 23K.</title>
        <authorList>
            <person name="Chaillou S."/>
            <person name="Champomier-Verges M.-C."/>
            <person name="Cornet M."/>
            <person name="Crutz-Le Coq A.-M."/>
            <person name="Dudez A.-M."/>
            <person name="Martin V."/>
            <person name="Beaufils S."/>
            <person name="Darbon-Rongere E."/>
            <person name="Bossy R."/>
            <person name="Loux V."/>
            <person name="Zagorec M."/>
        </authorList>
    </citation>
    <scope>NUCLEOTIDE SEQUENCE [LARGE SCALE GENOMIC DNA]</scope>
    <source>
        <strain evidence="2">23K</strain>
    </source>
</reference>
<dbReference type="STRING" id="314315.LCA_0591"/>
<gene>
    <name evidence="1" type="ordered locus">LCA_0591</name>
</gene>
<keyword evidence="2" id="KW-1185">Reference proteome</keyword>
<dbReference type="KEGG" id="lsa:LCA_0591"/>
<protein>
    <submittedName>
        <fullName evidence="1">Hypothetical prophage lsa1 protein</fullName>
    </submittedName>
</protein>
<name>Q38Y34_LATSS</name>
<evidence type="ECO:0000313" key="2">
    <source>
        <dbReference type="Proteomes" id="UP000002707"/>
    </source>
</evidence>
<dbReference type="AlphaFoldDB" id="Q38Y34"/>
<dbReference type="HOGENOM" id="CLU_169549_1_0_9"/>
<accession>Q38Y34</accession>